<dbReference type="Pfam" id="PF00515">
    <property type="entry name" value="TPR_1"/>
    <property type="match status" value="2"/>
</dbReference>
<evidence type="ECO:0000313" key="5">
    <source>
        <dbReference type="EMBL" id="KAA9034530.1"/>
    </source>
</evidence>
<dbReference type="PROSITE" id="PS50005">
    <property type="entry name" value="TPR"/>
    <property type="match status" value="3"/>
</dbReference>
<dbReference type="NCBIfam" id="NF047558">
    <property type="entry name" value="TPR_END_plus"/>
    <property type="match status" value="1"/>
</dbReference>
<reference evidence="5 6" key="1">
    <citation type="submission" date="2019-09" db="EMBL/GenBank/DDBJ databases">
        <title>Draft genome sequence of Ginsengibacter sp. BR5-29.</title>
        <authorList>
            <person name="Im W.-T."/>
        </authorList>
    </citation>
    <scope>NUCLEOTIDE SEQUENCE [LARGE SCALE GENOMIC DNA]</scope>
    <source>
        <strain evidence="5 6">BR5-29</strain>
    </source>
</reference>
<dbReference type="PANTHER" id="PTHR44858">
    <property type="entry name" value="TETRATRICOPEPTIDE REPEAT PROTEIN 6"/>
    <property type="match status" value="1"/>
</dbReference>
<comment type="caution">
    <text evidence="5">The sequence shown here is derived from an EMBL/GenBank/DDBJ whole genome shotgun (WGS) entry which is preliminary data.</text>
</comment>
<feature type="repeat" description="TPR" evidence="3">
    <location>
        <begin position="375"/>
        <end position="408"/>
    </location>
</feature>
<evidence type="ECO:0000313" key="6">
    <source>
        <dbReference type="Proteomes" id="UP000326903"/>
    </source>
</evidence>
<dbReference type="InterPro" id="IPR011990">
    <property type="entry name" value="TPR-like_helical_dom_sf"/>
</dbReference>
<protein>
    <submittedName>
        <fullName evidence="5">Tetratricopeptide repeat protein</fullName>
    </submittedName>
</protein>
<name>A0A5J5IAT3_9BACT</name>
<sequence length="432" mass="49146">MFPDSNTKAVERVTQNLSALSAEALQKITSNLNNTLWLGLLAGFSGIVGYTLNLQKAGWKILFLFILIASASYMSGFFLGFLFGIPKRNTDKESAYNLSTNLVDISDWLTKIIIGLGLIEIKRIPAYLISVGNYIQTAVGAEDSVKIFSVCCIVYFSIFGLYYGYNYMRLFLSGQFKEADDNLLQKQIRLTETGQALNNQDLSPDNLDKSSLQQVNEYNQLLKSTKTENDYTFDDWYYKGISAYDNKDYNKTIADMNNALEKDSKAKNAADAYLYMSLAYGALKLYTKSIEINNIVINNYKDYSYLYLAYHNNGVNFTDLTQYENALKQFESATSLNPDYADSWVGKGYALMYLDRFDEAMVAFEKAIKVNPADPNPWYNKACIFAKENKKTEAIESLKKAIELKPEFRQNAKTDIWLNNIREEESFKALLN</sequence>
<dbReference type="SMART" id="SM00028">
    <property type="entry name" value="TPR"/>
    <property type="match status" value="4"/>
</dbReference>
<feature type="repeat" description="TPR" evidence="3">
    <location>
        <begin position="341"/>
        <end position="374"/>
    </location>
</feature>
<evidence type="ECO:0000256" key="1">
    <source>
        <dbReference type="ARBA" id="ARBA00022737"/>
    </source>
</evidence>
<dbReference type="PROSITE" id="PS50293">
    <property type="entry name" value="TPR_REGION"/>
    <property type="match status" value="1"/>
</dbReference>
<evidence type="ECO:0000256" key="4">
    <source>
        <dbReference type="SAM" id="Phobius"/>
    </source>
</evidence>
<keyword evidence="4" id="KW-1133">Transmembrane helix</keyword>
<dbReference type="SUPFAM" id="SSF48452">
    <property type="entry name" value="TPR-like"/>
    <property type="match status" value="1"/>
</dbReference>
<gene>
    <name evidence="5" type="ORF">FW778_22095</name>
</gene>
<keyword evidence="4" id="KW-0472">Membrane</keyword>
<feature type="transmembrane region" description="Helical" evidence="4">
    <location>
        <begin position="147"/>
        <end position="165"/>
    </location>
</feature>
<dbReference type="EMBL" id="VYQF01000014">
    <property type="protein sequence ID" value="KAA9034530.1"/>
    <property type="molecule type" value="Genomic_DNA"/>
</dbReference>
<keyword evidence="1" id="KW-0677">Repeat</keyword>
<accession>A0A5J5IAT3</accession>
<dbReference type="RefSeq" id="WP_150417077.1">
    <property type="nucleotide sequence ID" value="NZ_VYQF01000014.1"/>
</dbReference>
<keyword evidence="4" id="KW-0812">Transmembrane</keyword>
<dbReference type="AlphaFoldDB" id="A0A5J5IAT3"/>
<evidence type="ECO:0000256" key="3">
    <source>
        <dbReference type="PROSITE-ProRule" id="PRU00339"/>
    </source>
</evidence>
<feature type="transmembrane region" description="Helical" evidence="4">
    <location>
        <begin position="61"/>
        <end position="85"/>
    </location>
</feature>
<dbReference type="InterPro" id="IPR019734">
    <property type="entry name" value="TPR_rpt"/>
</dbReference>
<feature type="repeat" description="TPR" evidence="3">
    <location>
        <begin position="307"/>
        <end position="340"/>
    </location>
</feature>
<keyword evidence="6" id="KW-1185">Reference proteome</keyword>
<dbReference type="PANTHER" id="PTHR44858:SF1">
    <property type="entry name" value="UDP-N-ACETYLGLUCOSAMINE--PEPTIDE N-ACETYLGLUCOSAMINYLTRANSFERASE SPINDLY-RELATED"/>
    <property type="match status" value="1"/>
</dbReference>
<dbReference type="Proteomes" id="UP000326903">
    <property type="component" value="Unassembled WGS sequence"/>
</dbReference>
<evidence type="ECO:0000256" key="2">
    <source>
        <dbReference type="ARBA" id="ARBA00022803"/>
    </source>
</evidence>
<feature type="transmembrane region" description="Helical" evidence="4">
    <location>
        <begin position="35"/>
        <end position="54"/>
    </location>
</feature>
<keyword evidence="2 3" id="KW-0802">TPR repeat</keyword>
<dbReference type="Gene3D" id="1.25.40.10">
    <property type="entry name" value="Tetratricopeptide repeat domain"/>
    <property type="match status" value="2"/>
</dbReference>
<dbReference type="InterPro" id="IPR050498">
    <property type="entry name" value="Ycf3"/>
</dbReference>
<organism evidence="5 6">
    <name type="scientific">Ginsengibacter hankyongi</name>
    <dbReference type="NCBI Taxonomy" id="2607284"/>
    <lineage>
        <taxon>Bacteria</taxon>
        <taxon>Pseudomonadati</taxon>
        <taxon>Bacteroidota</taxon>
        <taxon>Chitinophagia</taxon>
        <taxon>Chitinophagales</taxon>
        <taxon>Chitinophagaceae</taxon>
        <taxon>Ginsengibacter</taxon>
    </lineage>
</organism>
<proteinExistence type="predicted"/>